<feature type="transmembrane region" description="Helical" evidence="1">
    <location>
        <begin position="140"/>
        <end position="157"/>
    </location>
</feature>
<feature type="domain" description="CAAX prenyl protease 2/Lysostaphin resistance protein A-like" evidence="2">
    <location>
        <begin position="92"/>
        <end position="174"/>
    </location>
</feature>
<keyword evidence="1" id="KW-0812">Transmembrane</keyword>
<evidence type="ECO:0000259" key="2">
    <source>
        <dbReference type="Pfam" id="PF02517"/>
    </source>
</evidence>
<feature type="transmembrane region" description="Helical" evidence="1">
    <location>
        <begin position="44"/>
        <end position="65"/>
    </location>
</feature>
<evidence type="ECO:0000313" key="4">
    <source>
        <dbReference type="Proteomes" id="UP001597399"/>
    </source>
</evidence>
<evidence type="ECO:0000313" key="3">
    <source>
        <dbReference type="EMBL" id="MFD2692836.1"/>
    </source>
</evidence>
<comment type="caution">
    <text evidence="3">The sequence shown here is derived from an EMBL/GenBank/DDBJ whole genome shotgun (WGS) entry which is preliminary data.</text>
</comment>
<name>A0ABW5RZR6_9BACL</name>
<reference evidence="4" key="1">
    <citation type="journal article" date="2019" name="Int. J. Syst. Evol. Microbiol.">
        <title>The Global Catalogue of Microorganisms (GCM) 10K type strain sequencing project: providing services to taxonomists for standard genome sequencing and annotation.</title>
        <authorList>
            <consortium name="The Broad Institute Genomics Platform"/>
            <consortium name="The Broad Institute Genome Sequencing Center for Infectious Disease"/>
            <person name="Wu L."/>
            <person name="Ma J."/>
        </authorList>
    </citation>
    <scope>NUCLEOTIDE SEQUENCE [LARGE SCALE GENOMIC DNA]</scope>
    <source>
        <strain evidence="4">TISTR 2466</strain>
    </source>
</reference>
<feature type="transmembrane region" description="Helical" evidence="1">
    <location>
        <begin position="16"/>
        <end position="38"/>
    </location>
</feature>
<sequence>MNRSDHHFSNAELRRALYVSQGLLLLLSVVFILMFPASFLPTKWYVFGWMDLMIGVCFGMVMVVLQAMIEHILPRAWFDDKGIDEQLFHAFPLPVLALIMVAVSLIEETLFRGILQHLLGYAAASLIFAFVHVRYVTKPALLAITLALSFGLGFLFIQTNSLTAPIIAHFTMDTLALVINDVKRGRP</sequence>
<dbReference type="EC" id="3.4.-.-" evidence="3"/>
<dbReference type="EMBL" id="JBHUMQ010000010">
    <property type="protein sequence ID" value="MFD2692836.1"/>
    <property type="molecule type" value="Genomic_DNA"/>
</dbReference>
<keyword evidence="1" id="KW-1133">Transmembrane helix</keyword>
<keyword evidence="1" id="KW-0472">Membrane</keyword>
<protein>
    <submittedName>
        <fullName evidence="3">CPBP family intramembrane glutamic endopeptidase</fullName>
        <ecNumber evidence="3">3.4.-.-</ecNumber>
    </submittedName>
</protein>
<gene>
    <name evidence="3" type="ORF">ACFSUE_04215</name>
</gene>
<dbReference type="GO" id="GO:0016787">
    <property type="term" value="F:hydrolase activity"/>
    <property type="evidence" value="ECO:0007669"/>
    <property type="project" value="UniProtKB-KW"/>
</dbReference>
<feature type="transmembrane region" description="Helical" evidence="1">
    <location>
        <begin position="118"/>
        <end position="135"/>
    </location>
</feature>
<keyword evidence="4" id="KW-1185">Reference proteome</keyword>
<organism evidence="3 4">
    <name type="scientific">Sporolactobacillus shoreicorticis</name>
    <dbReference type="NCBI Taxonomy" id="1923877"/>
    <lineage>
        <taxon>Bacteria</taxon>
        <taxon>Bacillati</taxon>
        <taxon>Bacillota</taxon>
        <taxon>Bacilli</taxon>
        <taxon>Bacillales</taxon>
        <taxon>Sporolactobacillaceae</taxon>
        <taxon>Sporolactobacillus</taxon>
    </lineage>
</organism>
<dbReference type="RefSeq" id="WP_253062789.1">
    <property type="nucleotide sequence ID" value="NZ_JAMXWM010000016.1"/>
</dbReference>
<dbReference type="InterPro" id="IPR003675">
    <property type="entry name" value="Rce1/LyrA-like_dom"/>
</dbReference>
<evidence type="ECO:0000256" key="1">
    <source>
        <dbReference type="SAM" id="Phobius"/>
    </source>
</evidence>
<proteinExistence type="predicted"/>
<feature type="transmembrane region" description="Helical" evidence="1">
    <location>
        <begin position="86"/>
        <end position="106"/>
    </location>
</feature>
<dbReference type="Pfam" id="PF02517">
    <property type="entry name" value="Rce1-like"/>
    <property type="match status" value="1"/>
</dbReference>
<accession>A0ABW5RZR6</accession>
<keyword evidence="3" id="KW-0378">Hydrolase</keyword>
<dbReference type="Proteomes" id="UP001597399">
    <property type="component" value="Unassembled WGS sequence"/>
</dbReference>